<dbReference type="Gene3D" id="1.25.10.10">
    <property type="entry name" value="Leucine-rich Repeat Variant"/>
    <property type="match status" value="1"/>
</dbReference>
<dbReference type="InterPro" id="IPR004155">
    <property type="entry name" value="PBS_lyase_HEAT"/>
</dbReference>
<gene>
    <name evidence="1" type="ORF">EAF64_06980</name>
</gene>
<organism evidence="1 2">
    <name type="scientific">Halorientalis pallida</name>
    <dbReference type="NCBI Taxonomy" id="2479928"/>
    <lineage>
        <taxon>Archaea</taxon>
        <taxon>Methanobacteriati</taxon>
        <taxon>Methanobacteriota</taxon>
        <taxon>Stenosarchaea group</taxon>
        <taxon>Halobacteria</taxon>
        <taxon>Halobacteriales</taxon>
        <taxon>Haloarculaceae</taxon>
        <taxon>Halorientalis</taxon>
    </lineage>
</organism>
<dbReference type="SUPFAM" id="SSF48371">
    <property type="entry name" value="ARM repeat"/>
    <property type="match status" value="1"/>
</dbReference>
<reference evidence="1 2" key="1">
    <citation type="submission" date="2019-01" db="EMBL/GenBank/DDBJ databases">
        <title>Halorientalis sp. F13-25 a new haloarchaeum isolated from hypersaline water.</title>
        <authorList>
            <person name="Ana D.-V."/>
            <person name="Cristina S.-P."/>
            <person name="Antonio V."/>
        </authorList>
    </citation>
    <scope>NUCLEOTIDE SEQUENCE [LARGE SCALE GENOMIC DNA]</scope>
    <source>
        <strain evidence="1 2">F13-25</strain>
    </source>
</reference>
<dbReference type="InterPro" id="IPR016024">
    <property type="entry name" value="ARM-type_fold"/>
</dbReference>
<dbReference type="EMBL" id="RDFA01000002">
    <property type="protein sequence ID" value="RXK50298.1"/>
    <property type="molecule type" value="Genomic_DNA"/>
</dbReference>
<protein>
    <submittedName>
        <fullName evidence="1">HEAT repeat domain-containing protein</fullName>
    </submittedName>
</protein>
<dbReference type="Pfam" id="PF13646">
    <property type="entry name" value="HEAT_2"/>
    <property type="match status" value="1"/>
</dbReference>
<evidence type="ECO:0000313" key="1">
    <source>
        <dbReference type="EMBL" id="RXK50298.1"/>
    </source>
</evidence>
<accession>A0A498KYF5</accession>
<name>A0A498KYF5_9EURY</name>
<dbReference type="AlphaFoldDB" id="A0A498KYF5"/>
<proteinExistence type="predicted"/>
<evidence type="ECO:0000313" key="2">
    <source>
        <dbReference type="Proteomes" id="UP000289691"/>
    </source>
</evidence>
<comment type="caution">
    <text evidence="1">The sequence shown here is derived from an EMBL/GenBank/DDBJ whole genome shotgun (WGS) entry which is preliminary data.</text>
</comment>
<keyword evidence="2" id="KW-1185">Reference proteome</keyword>
<sequence>MRRDMDAALPVQIEAIEPGTVRRRPRRSRHVRLQVGDGATIAVYDPQTVVTPDAVGTEREMELSAEVPAVESRPTGEAGIAARSGGDAVTFYGIVVTVDEAGTEALLDVGSGTVRFDTSSVDRRLYVGDFLELADPVVHVTGMSPTGRSYEAYLSQLDSDDPAARREAATHLGHRGRERAVDRLVAQFRAEHDPSVRRAVVTALGRLAVTARRPDERPDPRIRSTLEAATGDEAREVRDAADDWLDRVASYWFS</sequence>
<dbReference type="InterPro" id="IPR011989">
    <property type="entry name" value="ARM-like"/>
</dbReference>
<dbReference type="SMART" id="SM00567">
    <property type="entry name" value="EZ_HEAT"/>
    <property type="match status" value="2"/>
</dbReference>
<dbReference type="Proteomes" id="UP000289691">
    <property type="component" value="Unassembled WGS sequence"/>
</dbReference>